<keyword evidence="2" id="KW-0472">Membrane</keyword>
<comment type="caution">
    <text evidence="3">The sequence shown here is derived from an EMBL/GenBank/DDBJ whole genome shotgun (WGS) entry which is preliminary data.</text>
</comment>
<gene>
    <name evidence="3" type="ORF">GTA08_BOTSDO05652</name>
</gene>
<feature type="transmembrane region" description="Helical" evidence="2">
    <location>
        <begin position="618"/>
        <end position="643"/>
    </location>
</feature>
<feature type="transmembrane region" description="Helical" evidence="2">
    <location>
        <begin position="664"/>
        <end position="682"/>
    </location>
</feature>
<feature type="region of interest" description="Disordered" evidence="1">
    <location>
        <begin position="483"/>
        <end position="506"/>
    </location>
</feature>
<feature type="region of interest" description="Disordered" evidence="1">
    <location>
        <begin position="253"/>
        <end position="340"/>
    </location>
</feature>
<dbReference type="OrthoDB" id="3439035at2759"/>
<keyword evidence="2" id="KW-1133">Transmembrane helix</keyword>
<feature type="region of interest" description="Disordered" evidence="1">
    <location>
        <begin position="58"/>
        <end position="80"/>
    </location>
</feature>
<feature type="compositionally biased region" description="Polar residues" evidence="1">
    <location>
        <begin position="275"/>
        <end position="294"/>
    </location>
</feature>
<dbReference type="EMBL" id="WWBZ02000033">
    <property type="protein sequence ID" value="KAF4306964.1"/>
    <property type="molecule type" value="Genomic_DNA"/>
</dbReference>
<feature type="compositionally biased region" description="Low complexity" evidence="1">
    <location>
        <begin position="58"/>
        <end position="68"/>
    </location>
</feature>
<feature type="compositionally biased region" description="Polar residues" evidence="1">
    <location>
        <begin position="520"/>
        <end position="536"/>
    </location>
</feature>
<dbReference type="Proteomes" id="UP000572817">
    <property type="component" value="Unassembled WGS sequence"/>
</dbReference>
<organism evidence="3 4">
    <name type="scientific">Botryosphaeria dothidea</name>
    <dbReference type="NCBI Taxonomy" id="55169"/>
    <lineage>
        <taxon>Eukaryota</taxon>
        <taxon>Fungi</taxon>
        <taxon>Dikarya</taxon>
        <taxon>Ascomycota</taxon>
        <taxon>Pezizomycotina</taxon>
        <taxon>Dothideomycetes</taxon>
        <taxon>Dothideomycetes incertae sedis</taxon>
        <taxon>Botryosphaeriales</taxon>
        <taxon>Botryosphaeriaceae</taxon>
        <taxon>Botryosphaeria</taxon>
    </lineage>
</organism>
<feature type="region of interest" description="Disordered" evidence="1">
    <location>
        <begin position="185"/>
        <end position="215"/>
    </location>
</feature>
<evidence type="ECO:0000256" key="2">
    <source>
        <dbReference type="SAM" id="Phobius"/>
    </source>
</evidence>
<evidence type="ECO:0000256" key="1">
    <source>
        <dbReference type="SAM" id="MobiDB-lite"/>
    </source>
</evidence>
<feature type="compositionally biased region" description="Basic and acidic residues" evidence="1">
    <location>
        <begin position="331"/>
        <end position="340"/>
    </location>
</feature>
<evidence type="ECO:0000313" key="3">
    <source>
        <dbReference type="EMBL" id="KAF4306964.1"/>
    </source>
</evidence>
<accession>A0A8H4IV88</accession>
<feature type="compositionally biased region" description="Low complexity" evidence="1">
    <location>
        <begin position="194"/>
        <end position="208"/>
    </location>
</feature>
<keyword evidence="2" id="KW-0812">Transmembrane</keyword>
<sequence length="700" mass="79918">MDNPTAYEVVREAKYRHDAQKYLERTGRQLSRTAFNACNSMTNIRTFAFTEEFRRVQTNGDDSSTNDDTTNHYDPGADTTTVHHKFDDFTDDFVADFDEGSSANDDATTVHNQLQDGGAYYQDDGAYYQDDSDIESLAGSDDFSTKMIMEDDKSRQPRRRRYPYSYSTDDDRRWREYERGNPHAFSAPLPPGHPLLGRRFGSTSSSGSERIKDPYDDLDGTTLFKKKLKPRPWWELYRDPEFYPETVWVVPPEDLRPRKDNNPALAVQEPEPLSTDAQPLLPTSQTYEPSSPTRQGRRPSHPTQQELGPPFAQKEHRPPSRAQQPTPPIEPDLRPLTARDREWLKIREGLTPSAEEIELFGPQPAPTFAADVAERTRLLKERGLLDEKPALEQAQPSTPPNEEFNWDLTNSPEPPLASTPVHTPSPMERALLDSTTPQGSGYPISVTYSRNDPATAERYEQLMKSLDEDPRTKFINEQAKRIRTRLLRENNSPPTPPFKDGTPNEMGDTLRALSILLNKQAQRNKSQEQQSRSQGPNEDRQQEINQLRSMSTRLHAASRSIKDAYNNAKQLVSSVDLAGSTQCTPCQHCGHANQSPIGMILTGIKRLFFSTDEDERTVITWFGLVFFLLAFWYFLEVMISKWFETTAYSDTMTGYGVFPDRPRYPFAILSFLFMIPPVNWMLTFFQQNVAYEATKTIMTG</sequence>
<feature type="region of interest" description="Disordered" evidence="1">
    <location>
        <begin position="520"/>
        <end position="541"/>
    </location>
</feature>
<name>A0A8H4IV88_9PEZI</name>
<protein>
    <submittedName>
        <fullName evidence="3">Uncharacterized protein</fullName>
    </submittedName>
</protein>
<dbReference type="AlphaFoldDB" id="A0A8H4IV88"/>
<keyword evidence="4" id="KW-1185">Reference proteome</keyword>
<reference evidence="3" key="1">
    <citation type="submission" date="2020-04" db="EMBL/GenBank/DDBJ databases">
        <title>Genome Assembly and Annotation of Botryosphaeria dothidea sdau 11-99, a Latent Pathogen of Apple Fruit Ring Rot in China.</title>
        <authorList>
            <person name="Yu C."/>
            <person name="Diao Y."/>
            <person name="Lu Q."/>
            <person name="Zhao J."/>
            <person name="Cui S."/>
            <person name="Peng C."/>
            <person name="He B."/>
            <person name="Liu H."/>
        </authorList>
    </citation>
    <scope>NUCLEOTIDE SEQUENCE [LARGE SCALE GENOMIC DNA]</scope>
    <source>
        <strain evidence="3">Sdau11-99</strain>
    </source>
</reference>
<proteinExistence type="predicted"/>
<evidence type="ECO:0000313" key="4">
    <source>
        <dbReference type="Proteomes" id="UP000572817"/>
    </source>
</evidence>